<keyword evidence="2 7" id="KW-0489">Methyltransferase</keyword>
<dbReference type="PRINTS" id="PR00105">
    <property type="entry name" value="C5METTRFRASE"/>
</dbReference>
<dbReference type="Pfam" id="PF00145">
    <property type="entry name" value="DNA_methylase"/>
    <property type="match status" value="1"/>
</dbReference>
<dbReference type="InterPro" id="IPR001525">
    <property type="entry name" value="C5_MeTfrase"/>
</dbReference>
<comment type="similarity">
    <text evidence="7">Belongs to the class I-like SAM-binding methyltransferase superfamily. C5-methyltransferase family.</text>
</comment>
<comment type="catalytic activity">
    <reaction evidence="6">
        <text>a 2'-deoxycytidine in DNA + S-adenosyl-L-methionine = a 5-methyl-2'-deoxycytidine in DNA + S-adenosyl-L-homocysteine + H(+)</text>
        <dbReference type="Rhea" id="RHEA:13681"/>
        <dbReference type="Rhea" id="RHEA-COMP:11369"/>
        <dbReference type="Rhea" id="RHEA-COMP:11370"/>
        <dbReference type="ChEBI" id="CHEBI:15378"/>
        <dbReference type="ChEBI" id="CHEBI:57856"/>
        <dbReference type="ChEBI" id="CHEBI:59789"/>
        <dbReference type="ChEBI" id="CHEBI:85452"/>
        <dbReference type="ChEBI" id="CHEBI:85454"/>
        <dbReference type="EC" id="2.1.1.37"/>
    </reaction>
</comment>
<evidence type="ECO:0000256" key="2">
    <source>
        <dbReference type="ARBA" id="ARBA00022603"/>
    </source>
</evidence>
<dbReference type="SUPFAM" id="SSF53335">
    <property type="entry name" value="S-adenosyl-L-methionine-dependent methyltransferases"/>
    <property type="match status" value="1"/>
</dbReference>
<dbReference type="AlphaFoldDB" id="A0A3D3RA79"/>
<dbReference type="GO" id="GO:0003886">
    <property type="term" value="F:DNA (cytosine-5-)-methyltransferase activity"/>
    <property type="evidence" value="ECO:0007669"/>
    <property type="project" value="UniProtKB-EC"/>
</dbReference>
<evidence type="ECO:0000256" key="4">
    <source>
        <dbReference type="ARBA" id="ARBA00022691"/>
    </source>
</evidence>
<dbReference type="PANTHER" id="PTHR10629">
    <property type="entry name" value="CYTOSINE-SPECIFIC METHYLTRANSFERASE"/>
    <property type="match status" value="1"/>
</dbReference>
<dbReference type="PANTHER" id="PTHR10629:SF52">
    <property type="entry name" value="DNA (CYTOSINE-5)-METHYLTRANSFERASE 1"/>
    <property type="match status" value="1"/>
</dbReference>
<protein>
    <recommendedName>
        <fullName evidence="1">DNA (cytosine-5-)-methyltransferase</fullName>
        <ecNumber evidence="1">2.1.1.37</ecNumber>
    </recommendedName>
</protein>
<keyword evidence="3 7" id="KW-0808">Transferase</keyword>
<dbReference type="EMBL" id="DQAY01000136">
    <property type="protein sequence ID" value="HCO25753.1"/>
    <property type="molecule type" value="Genomic_DNA"/>
</dbReference>
<feature type="active site" evidence="7">
    <location>
        <position position="95"/>
    </location>
</feature>
<keyword evidence="5" id="KW-0680">Restriction system</keyword>
<evidence type="ECO:0000256" key="7">
    <source>
        <dbReference type="PROSITE-ProRule" id="PRU01016"/>
    </source>
</evidence>
<proteinExistence type="inferred from homology"/>
<gene>
    <name evidence="8" type="ORF">DIT97_23035</name>
</gene>
<evidence type="ECO:0000313" key="8">
    <source>
        <dbReference type="EMBL" id="HCO25753.1"/>
    </source>
</evidence>
<dbReference type="Proteomes" id="UP000263642">
    <property type="component" value="Unassembled WGS sequence"/>
</dbReference>
<evidence type="ECO:0000256" key="1">
    <source>
        <dbReference type="ARBA" id="ARBA00011975"/>
    </source>
</evidence>
<dbReference type="GO" id="GO:0009307">
    <property type="term" value="P:DNA restriction-modification system"/>
    <property type="evidence" value="ECO:0007669"/>
    <property type="project" value="UniProtKB-KW"/>
</dbReference>
<name>A0A3D3RA79_9PLAN</name>
<keyword evidence="4 7" id="KW-0949">S-adenosyl-L-methionine</keyword>
<dbReference type="InterPro" id="IPR018117">
    <property type="entry name" value="C5_DNA_meth_AS"/>
</dbReference>
<dbReference type="PROSITE" id="PS00094">
    <property type="entry name" value="C5_MTASE_1"/>
    <property type="match status" value="1"/>
</dbReference>
<dbReference type="PROSITE" id="PS51679">
    <property type="entry name" value="SAM_MT_C5"/>
    <property type="match status" value="1"/>
</dbReference>
<organism evidence="8 9">
    <name type="scientific">Gimesia maris</name>
    <dbReference type="NCBI Taxonomy" id="122"/>
    <lineage>
        <taxon>Bacteria</taxon>
        <taxon>Pseudomonadati</taxon>
        <taxon>Planctomycetota</taxon>
        <taxon>Planctomycetia</taxon>
        <taxon>Planctomycetales</taxon>
        <taxon>Planctomycetaceae</taxon>
        <taxon>Gimesia</taxon>
    </lineage>
</organism>
<evidence type="ECO:0000313" key="9">
    <source>
        <dbReference type="Proteomes" id="UP000263642"/>
    </source>
</evidence>
<dbReference type="GO" id="GO:0032259">
    <property type="term" value="P:methylation"/>
    <property type="evidence" value="ECO:0007669"/>
    <property type="project" value="UniProtKB-KW"/>
</dbReference>
<comment type="caution">
    <text evidence="8">The sequence shown here is derived from an EMBL/GenBank/DDBJ whole genome shotgun (WGS) entry which is preliminary data.</text>
</comment>
<reference evidence="8 9" key="1">
    <citation type="journal article" date="2018" name="Nat. Biotechnol.">
        <title>A standardized bacterial taxonomy based on genome phylogeny substantially revises the tree of life.</title>
        <authorList>
            <person name="Parks D.H."/>
            <person name="Chuvochina M."/>
            <person name="Waite D.W."/>
            <person name="Rinke C."/>
            <person name="Skarshewski A."/>
            <person name="Chaumeil P.A."/>
            <person name="Hugenholtz P."/>
        </authorList>
    </citation>
    <scope>NUCLEOTIDE SEQUENCE [LARGE SCALE GENOMIC DNA]</scope>
    <source>
        <strain evidence="8">UBA9375</strain>
    </source>
</reference>
<dbReference type="InterPro" id="IPR050390">
    <property type="entry name" value="C5-Methyltransferase"/>
</dbReference>
<dbReference type="EC" id="2.1.1.37" evidence="1"/>
<accession>A0A3D3RA79</accession>
<evidence type="ECO:0000256" key="6">
    <source>
        <dbReference type="ARBA" id="ARBA00047422"/>
    </source>
</evidence>
<evidence type="ECO:0000256" key="3">
    <source>
        <dbReference type="ARBA" id="ARBA00022679"/>
    </source>
</evidence>
<dbReference type="Gene3D" id="3.40.50.150">
    <property type="entry name" value="Vaccinia Virus protein VP39"/>
    <property type="match status" value="1"/>
</dbReference>
<dbReference type="InterPro" id="IPR029063">
    <property type="entry name" value="SAM-dependent_MTases_sf"/>
</dbReference>
<sequence>MFVDLFSGCGGLSLGMLQAGWEGLFAIEKTDDAFLTLESNLLAESKLNRPDKIRFNWPDWLPKSAYSVEDFLNKYGKQLKAERDKIDLVVGGPPCQGYSSAGRRIASDPRNSLFKQYIKFVGIANPALILVENVKGMSSKFHSNGKGIG</sequence>
<evidence type="ECO:0000256" key="5">
    <source>
        <dbReference type="ARBA" id="ARBA00022747"/>
    </source>
</evidence>